<proteinExistence type="predicted"/>
<dbReference type="Proteomes" id="UP001189429">
    <property type="component" value="Unassembled WGS sequence"/>
</dbReference>
<evidence type="ECO:0000256" key="1">
    <source>
        <dbReference type="SAM" id="SignalP"/>
    </source>
</evidence>
<accession>A0ABN9VY40</accession>
<feature type="chain" id="PRO_5046492753" evidence="1">
    <location>
        <begin position="19"/>
        <end position="311"/>
    </location>
</feature>
<keyword evidence="3" id="KW-1185">Reference proteome</keyword>
<name>A0ABN9VY40_9DINO</name>
<organism evidence="2 3">
    <name type="scientific">Prorocentrum cordatum</name>
    <dbReference type="NCBI Taxonomy" id="2364126"/>
    <lineage>
        <taxon>Eukaryota</taxon>
        <taxon>Sar</taxon>
        <taxon>Alveolata</taxon>
        <taxon>Dinophyceae</taxon>
        <taxon>Prorocentrales</taxon>
        <taxon>Prorocentraceae</taxon>
        <taxon>Prorocentrum</taxon>
    </lineage>
</organism>
<evidence type="ECO:0000313" key="3">
    <source>
        <dbReference type="Proteomes" id="UP001189429"/>
    </source>
</evidence>
<sequence length="311" mass="33330">MRWHERAVLAFVRSGIWAIVAPDGHRHVESAHCRAGLFDPAVERPARLRGRFCRSKEGLSNSDSVDQIKMAEGEAYARTRKVRDPTSGVVLWGGARVEYVTAMDSEGAKLVPLVGGPVAAPSADAGRVLRMLEVDETRLSVDPFHPDFGDQRGPLPSAPAAGLRALAADASGRPVAVQRAMDFEVGCAPEAAGSCTGDGEAAGRAVRKDNGLEARLRQSLDGGAATPVSCEDSQTLSVNFDERGERLKALRDACAEVSYNHNADWERIGRTGTEMEMPADILSLSGAYDQVNGPSLARIEAASRRVRRAMK</sequence>
<protein>
    <submittedName>
        <fullName evidence="2">Uncharacterized protein</fullName>
    </submittedName>
</protein>
<dbReference type="EMBL" id="CAUYUJ010017788">
    <property type="protein sequence ID" value="CAK0877924.1"/>
    <property type="molecule type" value="Genomic_DNA"/>
</dbReference>
<keyword evidence="1" id="KW-0732">Signal</keyword>
<reference evidence="2" key="1">
    <citation type="submission" date="2023-10" db="EMBL/GenBank/DDBJ databases">
        <authorList>
            <person name="Chen Y."/>
            <person name="Shah S."/>
            <person name="Dougan E. K."/>
            <person name="Thang M."/>
            <person name="Chan C."/>
        </authorList>
    </citation>
    <scope>NUCLEOTIDE SEQUENCE [LARGE SCALE GENOMIC DNA]</scope>
</reference>
<gene>
    <name evidence="2" type="ORF">PCOR1329_LOCUS61833</name>
</gene>
<feature type="non-terminal residue" evidence="2">
    <location>
        <position position="311"/>
    </location>
</feature>
<feature type="signal peptide" evidence="1">
    <location>
        <begin position="1"/>
        <end position="18"/>
    </location>
</feature>
<evidence type="ECO:0000313" key="2">
    <source>
        <dbReference type="EMBL" id="CAK0877924.1"/>
    </source>
</evidence>
<comment type="caution">
    <text evidence="2">The sequence shown here is derived from an EMBL/GenBank/DDBJ whole genome shotgun (WGS) entry which is preliminary data.</text>
</comment>